<dbReference type="GO" id="GO:0003677">
    <property type="term" value="F:DNA binding"/>
    <property type="evidence" value="ECO:0007669"/>
    <property type="project" value="UniProtKB-KW"/>
</dbReference>
<keyword evidence="3" id="KW-0238">DNA-binding</keyword>
<dbReference type="RefSeq" id="WP_021712442.1">
    <property type="nucleotide sequence ID" value="NZ_BATM01000005.1"/>
</dbReference>
<dbReference type="InterPro" id="IPR036390">
    <property type="entry name" value="WH_DNA-bd_sf"/>
</dbReference>
<keyword evidence="2" id="KW-0805">Transcription regulation</keyword>
<dbReference type="Gene3D" id="3.40.190.290">
    <property type="match status" value="1"/>
</dbReference>
<sequence length="309" mass="34715">MGKFSDMQMFAVIVKLQSMAGAARELGVSAASITTRLKALEDRYGVKLLNRTTRHISLTDSGEVYYRSCLDILDSVYEVENLITKGVRSSQGPIKIIAPKDIGKQLILPIIADFTAKYPEVTPHLYLNDHVHNVAESGVDIVIRYGELDDVNIIGRRLGESTRVLCASPQYLKQQGVPKTPSDLKDHAALVMLSSQQELKTWYFRKGTKLQSVIVNPKYLSDDGEIIKQLALSGHGIAMKSLLDIQTDVEQGRLCTVLDDYVKNFSSATTERSTDLKVYYLDKRHQPKRIRLFLDFLYEAFAEQEKAKA</sequence>
<dbReference type="PANTHER" id="PTHR30537">
    <property type="entry name" value="HTH-TYPE TRANSCRIPTIONAL REGULATOR"/>
    <property type="match status" value="1"/>
</dbReference>
<dbReference type="InterPro" id="IPR000847">
    <property type="entry name" value="LysR_HTH_N"/>
</dbReference>
<evidence type="ECO:0000256" key="3">
    <source>
        <dbReference type="ARBA" id="ARBA00023125"/>
    </source>
</evidence>
<evidence type="ECO:0000256" key="1">
    <source>
        <dbReference type="ARBA" id="ARBA00009437"/>
    </source>
</evidence>
<dbReference type="Pfam" id="PF00126">
    <property type="entry name" value="HTH_1"/>
    <property type="match status" value="1"/>
</dbReference>
<proteinExistence type="inferred from homology"/>
<evidence type="ECO:0000256" key="4">
    <source>
        <dbReference type="ARBA" id="ARBA00023163"/>
    </source>
</evidence>
<dbReference type="Pfam" id="PF03466">
    <property type="entry name" value="LysR_substrate"/>
    <property type="match status" value="1"/>
</dbReference>
<dbReference type="InterPro" id="IPR005119">
    <property type="entry name" value="LysR_subst-bd"/>
</dbReference>
<dbReference type="CDD" id="cd08422">
    <property type="entry name" value="PBP2_CrgA_like"/>
    <property type="match status" value="1"/>
</dbReference>
<protein>
    <submittedName>
        <fullName evidence="6">Putative LysR family transcriptional regulator</fullName>
    </submittedName>
</protein>
<dbReference type="InterPro" id="IPR036388">
    <property type="entry name" value="WH-like_DNA-bd_sf"/>
</dbReference>
<dbReference type="SUPFAM" id="SSF53850">
    <property type="entry name" value="Periplasmic binding protein-like II"/>
    <property type="match status" value="1"/>
</dbReference>
<comment type="caution">
    <text evidence="6">The sequence shown here is derived from an EMBL/GenBank/DDBJ whole genome shotgun (WGS) entry which is preliminary data.</text>
</comment>
<dbReference type="STRING" id="1219080.VEZ01S_05_01080"/>
<evidence type="ECO:0000256" key="2">
    <source>
        <dbReference type="ARBA" id="ARBA00023015"/>
    </source>
</evidence>
<keyword evidence="7" id="KW-1185">Reference proteome</keyword>
<dbReference type="EMBL" id="BATM01000005">
    <property type="protein sequence ID" value="GAD78719.1"/>
    <property type="molecule type" value="Genomic_DNA"/>
</dbReference>
<feature type="domain" description="HTH lysR-type" evidence="5">
    <location>
        <begin position="1"/>
        <end position="59"/>
    </location>
</feature>
<dbReference type="InterPro" id="IPR058163">
    <property type="entry name" value="LysR-type_TF_proteobact-type"/>
</dbReference>
<dbReference type="AlphaFoldDB" id="U3CBM3"/>
<dbReference type="SUPFAM" id="SSF46785">
    <property type="entry name" value="Winged helix' DNA-binding domain"/>
    <property type="match status" value="1"/>
</dbReference>
<dbReference type="OrthoDB" id="9786526at2"/>
<dbReference type="PANTHER" id="PTHR30537:SF5">
    <property type="entry name" value="HTH-TYPE TRANSCRIPTIONAL ACTIVATOR TTDR-RELATED"/>
    <property type="match status" value="1"/>
</dbReference>
<dbReference type="Proteomes" id="UP000016562">
    <property type="component" value="Unassembled WGS sequence"/>
</dbReference>
<dbReference type="eggNOG" id="COG0583">
    <property type="taxonomic scope" value="Bacteria"/>
</dbReference>
<dbReference type="FunFam" id="1.10.10.10:FF:000001">
    <property type="entry name" value="LysR family transcriptional regulator"/>
    <property type="match status" value="1"/>
</dbReference>
<evidence type="ECO:0000313" key="6">
    <source>
        <dbReference type="EMBL" id="GAD78719.1"/>
    </source>
</evidence>
<dbReference type="Gene3D" id="1.10.10.10">
    <property type="entry name" value="Winged helix-like DNA-binding domain superfamily/Winged helix DNA-binding domain"/>
    <property type="match status" value="1"/>
</dbReference>
<reference evidence="6 7" key="1">
    <citation type="submission" date="2013-09" db="EMBL/GenBank/DDBJ databases">
        <title>Whole genome shotgun sequence of Vibrio ezurae NBRC 102218.</title>
        <authorList>
            <person name="Yoshida I."/>
            <person name="Hosoyama A."/>
            <person name="Numata M."/>
            <person name="Hashimoto M."/>
            <person name="Hosoyama Y."/>
            <person name="Tsuchikane K."/>
            <person name="Noguchi M."/>
            <person name="Hirakata S."/>
            <person name="Ichikawa N."/>
            <person name="Ohji S."/>
            <person name="Yamazoe A."/>
            <person name="Fujita N."/>
        </authorList>
    </citation>
    <scope>NUCLEOTIDE SEQUENCE [LARGE SCALE GENOMIC DNA]</scope>
    <source>
        <strain evidence="6 7">NBRC 102218</strain>
    </source>
</reference>
<dbReference type="PROSITE" id="PS50931">
    <property type="entry name" value="HTH_LYSR"/>
    <property type="match status" value="1"/>
</dbReference>
<keyword evidence="4" id="KW-0804">Transcription</keyword>
<evidence type="ECO:0000313" key="7">
    <source>
        <dbReference type="Proteomes" id="UP000016562"/>
    </source>
</evidence>
<evidence type="ECO:0000259" key="5">
    <source>
        <dbReference type="PROSITE" id="PS50931"/>
    </source>
</evidence>
<gene>
    <name evidence="6" type="ORF">VEZ01S_05_01080</name>
</gene>
<comment type="similarity">
    <text evidence="1">Belongs to the LysR transcriptional regulatory family.</text>
</comment>
<name>U3CBM3_9VIBR</name>
<accession>U3CBM3</accession>
<organism evidence="6 7">
    <name type="scientific">Vibrio ezurae NBRC 102218</name>
    <dbReference type="NCBI Taxonomy" id="1219080"/>
    <lineage>
        <taxon>Bacteria</taxon>
        <taxon>Pseudomonadati</taxon>
        <taxon>Pseudomonadota</taxon>
        <taxon>Gammaproteobacteria</taxon>
        <taxon>Vibrionales</taxon>
        <taxon>Vibrionaceae</taxon>
        <taxon>Vibrio</taxon>
    </lineage>
</organism>
<dbReference type="GO" id="GO:0003700">
    <property type="term" value="F:DNA-binding transcription factor activity"/>
    <property type="evidence" value="ECO:0007669"/>
    <property type="project" value="InterPro"/>
</dbReference>